<dbReference type="GO" id="GO:0005829">
    <property type="term" value="C:cytosol"/>
    <property type="evidence" value="ECO:0007669"/>
    <property type="project" value="TreeGrafter"/>
</dbReference>
<evidence type="ECO:0000256" key="5">
    <source>
        <dbReference type="ARBA" id="ARBA00022490"/>
    </source>
</evidence>
<dbReference type="Pfam" id="PF03378">
    <property type="entry name" value="CAS_CSE1"/>
    <property type="match status" value="1"/>
</dbReference>
<evidence type="ECO:0000256" key="3">
    <source>
        <dbReference type="ARBA" id="ARBA00008669"/>
    </source>
</evidence>
<dbReference type="Proteomes" id="UP000256970">
    <property type="component" value="Unassembled WGS sequence"/>
</dbReference>
<evidence type="ECO:0000256" key="4">
    <source>
        <dbReference type="ARBA" id="ARBA00022448"/>
    </source>
</evidence>
<dbReference type="InterPro" id="IPR005043">
    <property type="entry name" value="XPO2_C"/>
</dbReference>
<keyword evidence="5" id="KW-0963">Cytoplasm</keyword>
<dbReference type="InterPro" id="IPR013713">
    <property type="entry name" value="XPO2_central"/>
</dbReference>
<keyword evidence="4" id="KW-0813">Transport</keyword>
<dbReference type="AlphaFoldDB" id="A0A383V4X5"/>
<evidence type="ECO:0000256" key="6">
    <source>
        <dbReference type="ARBA" id="ARBA00022927"/>
    </source>
</evidence>
<dbReference type="EMBL" id="FNXT01000038">
    <property type="protein sequence ID" value="SZX60003.1"/>
    <property type="molecule type" value="Genomic_DNA"/>
</dbReference>
<keyword evidence="7" id="KW-0539">Nucleus</keyword>
<dbReference type="STRING" id="3088.A0A383V4X5"/>
<dbReference type="GO" id="GO:0006606">
    <property type="term" value="P:protein import into nucleus"/>
    <property type="evidence" value="ECO:0007669"/>
    <property type="project" value="TreeGrafter"/>
</dbReference>
<dbReference type="InterPro" id="IPR011989">
    <property type="entry name" value="ARM-like"/>
</dbReference>
<dbReference type="PROSITE" id="PS50166">
    <property type="entry name" value="IMPORTIN_B_NT"/>
    <property type="match status" value="1"/>
</dbReference>
<proteinExistence type="inferred from homology"/>
<protein>
    <recommendedName>
        <fullName evidence="8">Importin N-terminal domain-containing protein</fullName>
    </recommendedName>
</protein>
<dbReference type="SUPFAM" id="SSF48371">
    <property type="entry name" value="ARM repeat"/>
    <property type="match status" value="1"/>
</dbReference>
<accession>A0A383V4X5</accession>
<evidence type="ECO:0000313" key="9">
    <source>
        <dbReference type="EMBL" id="SZX60003.1"/>
    </source>
</evidence>
<dbReference type="Pfam" id="PF08506">
    <property type="entry name" value="Cse1"/>
    <property type="match status" value="1"/>
</dbReference>
<dbReference type="Pfam" id="PF03810">
    <property type="entry name" value="IBN_N"/>
    <property type="match status" value="1"/>
</dbReference>
<evidence type="ECO:0000256" key="7">
    <source>
        <dbReference type="ARBA" id="ARBA00023242"/>
    </source>
</evidence>
<dbReference type="GO" id="GO:0005635">
    <property type="term" value="C:nuclear envelope"/>
    <property type="evidence" value="ECO:0007669"/>
    <property type="project" value="TreeGrafter"/>
</dbReference>
<dbReference type="GO" id="GO:0005049">
    <property type="term" value="F:nuclear export signal receptor activity"/>
    <property type="evidence" value="ECO:0007669"/>
    <property type="project" value="TreeGrafter"/>
</dbReference>
<dbReference type="InterPro" id="IPR001494">
    <property type="entry name" value="Importin-beta_N"/>
</dbReference>
<dbReference type="PANTHER" id="PTHR10997:SF8">
    <property type="entry name" value="EXPORTIN-2"/>
    <property type="match status" value="1"/>
</dbReference>
<evidence type="ECO:0000256" key="1">
    <source>
        <dbReference type="ARBA" id="ARBA00004123"/>
    </source>
</evidence>
<dbReference type="InterPro" id="IPR016024">
    <property type="entry name" value="ARM-type_fold"/>
</dbReference>
<evidence type="ECO:0000313" key="10">
    <source>
        <dbReference type="Proteomes" id="UP000256970"/>
    </source>
</evidence>
<organism evidence="9 10">
    <name type="scientific">Tetradesmus obliquus</name>
    <name type="common">Green alga</name>
    <name type="synonym">Acutodesmus obliquus</name>
    <dbReference type="NCBI Taxonomy" id="3088"/>
    <lineage>
        <taxon>Eukaryota</taxon>
        <taxon>Viridiplantae</taxon>
        <taxon>Chlorophyta</taxon>
        <taxon>core chlorophytes</taxon>
        <taxon>Chlorophyceae</taxon>
        <taxon>CS clade</taxon>
        <taxon>Sphaeropleales</taxon>
        <taxon>Scenedesmaceae</taxon>
        <taxon>Tetradesmus</taxon>
    </lineage>
</organism>
<comment type="similarity">
    <text evidence="3">Belongs to the XPO2/CSE1 family.</text>
</comment>
<sequence>MDDPAVQQLAEAFARTIQHDREVIKAAEEHLKSVSQQPGYGIAVLKVIAAGDALGTDVRLAAAVNFKNLVKYRWVPTELAQDTGVQPIPDAEKAQIKQLLTGLMLSTPQLIRAQLSEALTIISSHDFPANWPQLLPELVERLNAAGEDFAVINGVCHTANSIFKRYRNQFSSDKMIAELAASQDMFAPVALQAMKQLAGLLPAAAAGGDLERLKALLSAVRLLCRIFFSLNSPGLTPLMEGQLDEWMDAFHTMLAFSHPGLAAADAAGDPEREGVLDGVKAAVCANINLFMETSEEEFAKFLQTFVTDVWHLLMQVSNRPGQDNLAMAAIRFLTTVARSVHCTLFADPSVLKQICESIILPNLRVRDEDEELFEMNPIEYIRRDIEGGDSDTRRRAAADLVKALAGAYDAELTTLCTGYVAALLQEHVADPVKGWRAKDCAVYLVMAVTVRGKTGELGATTTNRLVNISDFFTQQVLPELQDPAVNERPILKADALKFVTTFRSQLPQQTLLALLQPCTALLASEAVVVHSYAATAIERFLALREGGRPKLAVSDVLPVAQPLLSGLFAAFRHPDSAENEYLMRAVMRLISFLGGEMAPVAPMCLKALADMLVEVCKNPKSPGFNHYLFESVAALIKHGAAADKAQLHSYEATLFPAFDIVLSNDVQEFHPYVFQILAQLIELSSPPLNAPYMAVFPPLLNPMFWERPGNVPALTRLLVAYLAKAGQELAAAGHLPACLGVFQKLIASKANDSYGFALISGIVTHLPPATYQQYLPTVWQLLFTRLQGSKTPRFTRGFVVFLALAVCKLGVEGVSASMDAVQPKVMLMILQQVWAPSLSSADGPEENKLVAVAATKCLTESADVYAATPLWQQLRSALDAKLAGTEVGSAGEEDGGEEGLEFGAGYSAAYAKLANASMPERPVLSEIADPKQFAESRLASFMQRVSGS</sequence>
<keyword evidence="6" id="KW-0653">Protein transport</keyword>
<dbReference type="GO" id="GO:0006611">
    <property type="term" value="P:protein export from nucleus"/>
    <property type="evidence" value="ECO:0007669"/>
    <property type="project" value="TreeGrafter"/>
</dbReference>
<dbReference type="GO" id="GO:0031267">
    <property type="term" value="F:small GTPase binding"/>
    <property type="evidence" value="ECO:0007669"/>
    <property type="project" value="InterPro"/>
</dbReference>
<dbReference type="PANTHER" id="PTHR10997">
    <property type="entry name" value="IMPORTIN-7, 8, 11"/>
    <property type="match status" value="1"/>
</dbReference>
<evidence type="ECO:0000259" key="8">
    <source>
        <dbReference type="PROSITE" id="PS50166"/>
    </source>
</evidence>
<dbReference type="Gene3D" id="1.25.10.10">
    <property type="entry name" value="Leucine-rich Repeat Variant"/>
    <property type="match status" value="1"/>
</dbReference>
<gene>
    <name evidence="9" type="ORF">BQ4739_LOCUS590</name>
</gene>
<dbReference type="SMART" id="SM00913">
    <property type="entry name" value="IBN_N"/>
    <property type="match status" value="1"/>
</dbReference>
<keyword evidence="10" id="KW-1185">Reference proteome</keyword>
<comment type="subcellular location">
    <subcellularLocation>
        <location evidence="2">Cytoplasm</location>
    </subcellularLocation>
    <subcellularLocation>
        <location evidence="1">Nucleus</location>
    </subcellularLocation>
</comment>
<name>A0A383V4X5_TETOB</name>
<evidence type="ECO:0000256" key="2">
    <source>
        <dbReference type="ARBA" id="ARBA00004496"/>
    </source>
</evidence>
<feature type="domain" description="Importin N-terminal" evidence="8">
    <location>
        <begin position="27"/>
        <end position="106"/>
    </location>
</feature>
<reference evidence="9 10" key="1">
    <citation type="submission" date="2016-10" db="EMBL/GenBank/DDBJ databases">
        <authorList>
            <person name="Cai Z."/>
        </authorList>
    </citation>
    <scope>NUCLEOTIDE SEQUENCE [LARGE SCALE GENOMIC DNA]</scope>
</reference>